<evidence type="ECO:0000313" key="4">
    <source>
        <dbReference type="EMBL" id="KAK1654316.1"/>
    </source>
</evidence>
<evidence type="ECO:0000313" key="5">
    <source>
        <dbReference type="Proteomes" id="UP001243989"/>
    </source>
</evidence>
<keyword evidence="2" id="KW-0472">Membrane</keyword>
<comment type="caution">
    <text evidence="4">The sequence shown here is derived from an EMBL/GenBank/DDBJ whole genome shotgun (WGS) entry which is preliminary data.</text>
</comment>
<sequence length="115" mass="13061">MTLVSPASVFTQLLFLALTFIIRPDHNFRGPHATPRHSKSQDRTAKLTHSGTGTSYGARTRTFGFCVAFFNSMGNFLFFLQRLFSGFGFIRKGKKTRIQIRPQRCVTKTRKSVLT</sequence>
<organism evidence="4 5">
    <name type="scientific">Colletotrichum phormii</name>
    <dbReference type="NCBI Taxonomy" id="359342"/>
    <lineage>
        <taxon>Eukaryota</taxon>
        <taxon>Fungi</taxon>
        <taxon>Dikarya</taxon>
        <taxon>Ascomycota</taxon>
        <taxon>Pezizomycotina</taxon>
        <taxon>Sordariomycetes</taxon>
        <taxon>Hypocreomycetidae</taxon>
        <taxon>Glomerellales</taxon>
        <taxon>Glomerellaceae</taxon>
        <taxon>Colletotrichum</taxon>
        <taxon>Colletotrichum acutatum species complex</taxon>
    </lineage>
</organism>
<reference evidence="4" key="1">
    <citation type="submission" date="2021-06" db="EMBL/GenBank/DDBJ databases">
        <title>Comparative genomics, transcriptomics and evolutionary studies reveal genomic signatures of adaptation to plant cell wall in hemibiotrophic fungi.</title>
        <authorList>
            <consortium name="DOE Joint Genome Institute"/>
            <person name="Baroncelli R."/>
            <person name="Diaz J.F."/>
            <person name="Benocci T."/>
            <person name="Peng M."/>
            <person name="Battaglia E."/>
            <person name="Haridas S."/>
            <person name="Andreopoulos W."/>
            <person name="Labutti K."/>
            <person name="Pangilinan J."/>
            <person name="Floch G.L."/>
            <person name="Makela M.R."/>
            <person name="Henrissat B."/>
            <person name="Grigoriev I.V."/>
            <person name="Crouch J.A."/>
            <person name="De Vries R.P."/>
            <person name="Sukno S.A."/>
            <person name="Thon M.R."/>
        </authorList>
    </citation>
    <scope>NUCLEOTIDE SEQUENCE</scope>
    <source>
        <strain evidence="4">CBS 102054</strain>
    </source>
</reference>
<evidence type="ECO:0000256" key="2">
    <source>
        <dbReference type="SAM" id="Phobius"/>
    </source>
</evidence>
<dbReference type="RefSeq" id="XP_060450360.1">
    <property type="nucleotide sequence ID" value="XM_060596321.1"/>
</dbReference>
<dbReference type="AlphaFoldDB" id="A0AAJ0EJQ7"/>
<keyword evidence="5" id="KW-1185">Reference proteome</keyword>
<name>A0AAJ0EJQ7_9PEZI</name>
<evidence type="ECO:0008006" key="6">
    <source>
        <dbReference type="Google" id="ProtNLM"/>
    </source>
</evidence>
<dbReference type="GeneID" id="85481183"/>
<feature type="signal peptide" evidence="3">
    <location>
        <begin position="1"/>
        <end position="19"/>
    </location>
</feature>
<accession>A0AAJ0EJQ7</accession>
<feature type="region of interest" description="Disordered" evidence="1">
    <location>
        <begin position="29"/>
        <end position="53"/>
    </location>
</feature>
<keyword evidence="3" id="KW-0732">Signal</keyword>
<evidence type="ECO:0000256" key="3">
    <source>
        <dbReference type="SAM" id="SignalP"/>
    </source>
</evidence>
<feature type="chain" id="PRO_5042594317" description="Secreted protein" evidence="3">
    <location>
        <begin position="20"/>
        <end position="115"/>
    </location>
</feature>
<keyword evidence="2" id="KW-0812">Transmembrane</keyword>
<feature type="transmembrane region" description="Helical" evidence="2">
    <location>
        <begin position="62"/>
        <end position="84"/>
    </location>
</feature>
<proteinExistence type="predicted"/>
<evidence type="ECO:0000256" key="1">
    <source>
        <dbReference type="SAM" id="MobiDB-lite"/>
    </source>
</evidence>
<keyword evidence="2" id="KW-1133">Transmembrane helix</keyword>
<dbReference type="EMBL" id="JAHMHQ010000002">
    <property type="protein sequence ID" value="KAK1654316.1"/>
    <property type="molecule type" value="Genomic_DNA"/>
</dbReference>
<protein>
    <recommendedName>
        <fullName evidence="6">Secreted protein</fullName>
    </recommendedName>
</protein>
<dbReference type="Proteomes" id="UP001243989">
    <property type="component" value="Unassembled WGS sequence"/>
</dbReference>
<gene>
    <name evidence="4" type="ORF">BDP81DRAFT_81213</name>
</gene>